<dbReference type="Proteomes" id="UP000604117">
    <property type="component" value="Unassembled WGS sequence"/>
</dbReference>
<gene>
    <name evidence="1" type="ORF">Asi02nite_70360</name>
</gene>
<dbReference type="EMBL" id="BONE01000093">
    <property type="protein sequence ID" value="GIF77518.1"/>
    <property type="molecule type" value="Genomic_DNA"/>
</dbReference>
<dbReference type="InterPro" id="IPR028037">
    <property type="entry name" value="Antitoxin_Rv0909/MT0933"/>
</dbReference>
<organism evidence="1 2">
    <name type="scientific">Asanoa siamensis</name>
    <dbReference type="NCBI Taxonomy" id="926357"/>
    <lineage>
        <taxon>Bacteria</taxon>
        <taxon>Bacillati</taxon>
        <taxon>Actinomycetota</taxon>
        <taxon>Actinomycetes</taxon>
        <taxon>Micromonosporales</taxon>
        <taxon>Micromonosporaceae</taxon>
        <taxon>Asanoa</taxon>
    </lineage>
</organism>
<comment type="caution">
    <text evidence="1">The sequence shown here is derived from an EMBL/GenBank/DDBJ whole genome shotgun (WGS) entry which is preliminary data.</text>
</comment>
<dbReference type="Pfam" id="PF14013">
    <property type="entry name" value="MT0933_antitox"/>
    <property type="match status" value="1"/>
</dbReference>
<evidence type="ECO:0000313" key="1">
    <source>
        <dbReference type="EMBL" id="GIF77518.1"/>
    </source>
</evidence>
<name>A0ABQ4D1U9_9ACTN</name>
<evidence type="ECO:0008006" key="3">
    <source>
        <dbReference type="Google" id="ProtNLM"/>
    </source>
</evidence>
<keyword evidence="2" id="KW-1185">Reference proteome</keyword>
<protein>
    <recommendedName>
        <fullName evidence="3">Antitoxin protein of toxin-antitoxin system</fullName>
    </recommendedName>
</protein>
<proteinExistence type="predicted"/>
<evidence type="ECO:0000313" key="2">
    <source>
        <dbReference type="Proteomes" id="UP000604117"/>
    </source>
</evidence>
<reference evidence="1 2" key="1">
    <citation type="submission" date="2021-01" db="EMBL/GenBank/DDBJ databases">
        <title>Whole genome shotgun sequence of Asanoa siamensis NBRC 107932.</title>
        <authorList>
            <person name="Komaki H."/>
            <person name="Tamura T."/>
        </authorList>
    </citation>
    <scope>NUCLEOTIDE SEQUENCE [LARGE SCALE GENOMIC DNA]</scope>
    <source>
        <strain evidence="1 2">NBRC 107932</strain>
    </source>
</reference>
<sequence length="96" mass="10789">MIASRSVRTHPRIPLESVIMPPAPITFERSRTGHRAAMSDFMDKAKDYAEKNDDKVDEGAERAGELVDKRVDDKYDKAIDKGVDEVQQRTRGGDTV</sequence>
<accession>A0ABQ4D1U9</accession>